<dbReference type="GO" id="GO:0016491">
    <property type="term" value="F:oxidoreductase activity"/>
    <property type="evidence" value="ECO:0007669"/>
    <property type="project" value="InterPro"/>
</dbReference>
<dbReference type="SUPFAM" id="SSF48056">
    <property type="entry name" value="Di-copper centre-containing domain"/>
    <property type="match status" value="1"/>
</dbReference>
<feature type="domain" description="WW" evidence="2">
    <location>
        <begin position="116"/>
        <end position="141"/>
    </location>
</feature>
<evidence type="ECO:0000256" key="1">
    <source>
        <dbReference type="SAM" id="MobiDB-lite"/>
    </source>
</evidence>
<evidence type="ECO:0000259" key="2">
    <source>
        <dbReference type="PROSITE" id="PS01159"/>
    </source>
</evidence>
<sequence>MSKAALNMVTGSETATAWRSRRFAMNTVDPGYMSAAPECEDAYDAIRPIGWEDGAGRVLWTIAVAEPEARVIWGRSLEHYGAVEVDPDSLKEFDGGMNLLNHYALSAVHGYPREKWNGYPNTTGDGYYHHSKDSFSTWHWPYMTAYEIAIYKEMVKVAGLYTNAEQKGSYRRAAARFRLPYWDPLTPRNERRGDVDTAFGLPVIFQQRDIYVRTPSKPDELTPMANPLYEFTFPKDPEWKAHPDRPRVAFPSNFSSLRTIRTPDDKGESDHTFLDK</sequence>
<evidence type="ECO:0000313" key="4">
    <source>
        <dbReference type="Proteomes" id="UP000799777"/>
    </source>
</evidence>
<proteinExistence type="predicted"/>
<dbReference type="InterPro" id="IPR008922">
    <property type="entry name" value="Di-copper_centre_dom_sf"/>
</dbReference>
<feature type="region of interest" description="Disordered" evidence="1">
    <location>
        <begin position="253"/>
        <end position="276"/>
    </location>
</feature>
<keyword evidence="4" id="KW-1185">Reference proteome</keyword>
<dbReference type="Gene3D" id="1.10.1280.10">
    <property type="entry name" value="Di-copper center containing domain from catechol oxidase"/>
    <property type="match status" value="1"/>
</dbReference>
<gene>
    <name evidence="3" type="ORF">EK21DRAFT_117886</name>
</gene>
<dbReference type="Pfam" id="PF00264">
    <property type="entry name" value="Tyrosinase"/>
    <property type="match status" value="1"/>
</dbReference>
<dbReference type="InterPro" id="IPR001202">
    <property type="entry name" value="WW_dom"/>
</dbReference>
<name>A0A9P4H066_9PLEO</name>
<reference evidence="3" key="1">
    <citation type="journal article" date="2020" name="Stud. Mycol.">
        <title>101 Dothideomycetes genomes: a test case for predicting lifestyles and emergence of pathogens.</title>
        <authorList>
            <person name="Haridas S."/>
            <person name="Albert R."/>
            <person name="Binder M."/>
            <person name="Bloem J."/>
            <person name="Labutti K."/>
            <person name="Salamov A."/>
            <person name="Andreopoulos B."/>
            <person name="Baker S."/>
            <person name="Barry K."/>
            <person name="Bills G."/>
            <person name="Bluhm B."/>
            <person name="Cannon C."/>
            <person name="Castanera R."/>
            <person name="Culley D."/>
            <person name="Daum C."/>
            <person name="Ezra D."/>
            <person name="Gonzalez J."/>
            <person name="Henrissat B."/>
            <person name="Kuo A."/>
            <person name="Liang C."/>
            <person name="Lipzen A."/>
            <person name="Lutzoni F."/>
            <person name="Magnuson J."/>
            <person name="Mondo S."/>
            <person name="Nolan M."/>
            <person name="Ohm R."/>
            <person name="Pangilinan J."/>
            <person name="Park H.-J."/>
            <person name="Ramirez L."/>
            <person name="Alfaro M."/>
            <person name="Sun H."/>
            <person name="Tritt A."/>
            <person name="Yoshinaga Y."/>
            <person name="Zwiers L.-H."/>
            <person name="Turgeon B."/>
            <person name="Goodwin S."/>
            <person name="Spatafora J."/>
            <person name="Crous P."/>
            <person name="Grigoriev I."/>
        </authorList>
    </citation>
    <scope>NUCLEOTIDE SEQUENCE</scope>
    <source>
        <strain evidence="3">CBS 110217</strain>
    </source>
</reference>
<dbReference type="OrthoDB" id="191139at2759"/>
<dbReference type="AlphaFoldDB" id="A0A9P4H066"/>
<dbReference type="Proteomes" id="UP000799777">
    <property type="component" value="Unassembled WGS sequence"/>
</dbReference>
<accession>A0A9P4H066</accession>
<feature type="compositionally biased region" description="Basic and acidic residues" evidence="1">
    <location>
        <begin position="261"/>
        <end position="276"/>
    </location>
</feature>
<organism evidence="3 4">
    <name type="scientific">Setomelanomma holmii</name>
    <dbReference type="NCBI Taxonomy" id="210430"/>
    <lineage>
        <taxon>Eukaryota</taxon>
        <taxon>Fungi</taxon>
        <taxon>Dikarya</taxon>
        <taxon>Ascomycota</taxon>
        <taxon>Pezizomycotina</taxon>
        <taxon>Dothideomycetes</taxon>
        <taxon>Pleosporomycetidae</taxon>
        <taxon>Pleosporales</taxon>
        <taxon>Pleosporineae</taxon>
        <taxon>Phaeosphaeriaceae</taxon>
        <taxon>Setomelanomma</taxon>
    </lineage>
</organism>
<dbReference type="EMBL" id="ML978299">
    <property type="protein sequence ID" value="KAF2024336.1"/>
    <property type="molecule type" value="Genomic_DNA"/>
</dbReference>
<evidence type="ECO:0000313" key="3">
    <source>
        <dbReference type="EMBL" id="KAF2024336.1"/>
    </source>
</evidence>
<protein>
    <recommendedName>
        <fullName evidence="2">WW domain-containing protein</fullName>
    </recommendedName>
</protein>
<dbReference type="InterPro" id="IPR002227">
    <property type="entry name" value="Tyrosinase_Cu-bd"/>
</dbReference>
<comment type="caution">
    <text evidence="3">The sequence shown here is derived from an EMBL/GenBank/DDBJ whole genome shotgun (WGS) entry which is preliminary data.</text>
</comment>
<dbReference type="PROSITE" id="PS01159">
    <property type="entry name" value="WW_DOMAIN_1"/>
    <property type="match status" value="1"/>
</dbReference>